<dbReference type="PANTHER" id="PTHR42354">
    <property type="entry name" value="C2H2-TYPE DOMAIN-CONTAINING PROTEIN"/>
    <property type="match status" value="1"/>
</dbReference>
<keyword evidence="3" id="KW-1185">Reference proteome</keyword>
<dbReference type="EMBL" id="JACAZH010000008">
    <property type="protein sequence ID" value="KAF7361035.1"/>
    <property type="molecule type" value="Genomic_DNA"/>
</dbReference>
<dbReference type="Proteomes" id="UP000623467">
    <property type="component" value="Unassembled WGS sequence"/>
</dbReference>
<gene>
    <name evidence="2" type="ORF">MSAN_01133900</name>
</gene>
<evidence type="ECO:0000313" key="2">
    <source>
        <dbReference type="EMBL" id="KAF7361035.1"/>
    </source>
</evidence>
<reference evidence="2" key="1">
    <citation type="submission" date="2020-05" db="EMBL/GenBank/DDBJ databases">
        <title>Mycena genomes resolve the evolution of fungal bioluminescence.</title>
        <authorList>
            <person name="Tsai I.J."/>
        </authorList>
    </citation>
    <scope>NUCLEOTIDE SEQUENCE</scope>
    <source>
        <strain evidence="2">160909Yilan</strain>
    </source>
</reference>
<dbReference type="AlphaFoldDB" id="A0A8H6YH35"/>
<proteinExistence type="predicted"/>
<keyword evidence="1" id="KW-0732">Signal</keyword>
<evidence type="ECO:0008006" key="4">
    <source>
        <dbReference type="Google" id="ProtNLM"/>
    </source>
</evidence>
<protein>
    <recommendedName>
        <fullName evidence="4">C2H2-type domain-containing protein</fullName>
    </recommendedName>
</protein>
<accession>A0A8H6YH35</accession>
<sequence>MPAIEILSLVAGIVSAFVACSTEYREWRTARTRRMERRRNIELQEMLEGNGPAIQAEYDDDVRRLGKVFARGDETGRAALMEQMIILQNNVITLLGHSVVEGNHSIHPQHKEISRRSRSVRDNTLTALAAQYQRLSQSRPIRRGLLPPNDYSSNNCRGTVHFGLKESGFWAFLYSHQTRSLCEDCGWHGYSVNLAAWVALTWDLQPQLWHVKLSLRPPVRGCHLFVDRFHFRNMAVSKRNQAQWMCDLCNHRPIFTHANKIFDHVKAFHNIEHYLPPIPAIPARG</sequence>
<dbReference type="OrthoDB" id="5309037at2759"/>
<evidence type="ECO:0000313" key="3">
    <source>
        <dbReference type="Proteomes" id="UP000623467"/>
    </source>
</evidence>
<evidence type="ECO:0000256" key="1">
    <source>
        <dbReference type="SAM" id="SignalP"/>
    </source>
</evidence>
<name>A0A8H6YH35_9AGAR</name>
<feature type="signal peptide" evidence="1">
    <location>
        <begin position="1"/>
        <end position="16"/>
    </location>
</feature>
<feature type="chain" id="PRO_5034900370" description="C2H2-type domain-containing protein" evidence="1">
    <location>
        <begin position="17"/>
        <end position="285"/>
    </location>
</feature>
<comment type="caution">
    <text evidence="2">The sequence shown here is derived from an EMBL/GenBank/DDBJ whole genome shotgun (WGS) entry which is preliminary data.</text>
</comment>
<dbReference type="PANTHER" id="PTHR42354:SF1">
    <property type="entry name" value="C2H2-TYPE DOMAIN-CONTAINING PROTEIN"/>
    <property type="match status" value="1"/>
</dbReference>
<organism evidence="2 3">
    <name type="scientific">Mycena sanguinolenta</name>
    <dbReference type="NCBI Taxonomy" id="230812"/>
    <lineage>
        <taxon>Eukaryota</taxon>
        <taxon>Fungi</taxon>
        <taxon>Dikarya</taxon>
        <taxon>Basidiomycota</taxon>
        <taxon>Agaricomycotina</taxon>
        <taxon>Agaricomycetes</taxon>
        <taxon>Agaricomycetidae</taxon>
        <taxon>Agaricales</taxon>
        <taxon>Marasmiineae</taxon>
        <taxon>Mycenaceae</taxon>
        <taxon>Mycena</taxon>
    </lineage>
</organism>